<dbReference type="KEGG" id="vg:26628493"/>
<keyword evidence="1" id="KW-0472">Membrane</keyword>
<evidence type="ECO:0000256" key="1">
    <source>
        <dbReference type="SAM" id="Phobius"/>
    </source>
</evidence>
<keyword evidence="3" id="KW-1185">Reference proteome</keyword>
<reference evidence="2 3" key="1">
    <citation type="journal article" date="2016" name="Genom Data">
        <title>Complete genome sequence of a giant Vibrio phage ValKK3 infecting Vibrio alginolyticus.</title>
        <authorList>
            <person name="Lal T.M."/>
            <person name="Sano M."/>
            <person name="Hatai K."/>
            <person name="Ransangan J."/>
        </authorList>
    </citation>
    <scope>NUCLEOTIDE SEQUENCE [LARGE SCALE GENOMIC DNA]</scope>
</reference>
<evidence type="ECO:0000313" key="3">
    <source>
        <dbReference type="Proteomes" id="UP000202888"/>
    </source>
</evidence>
<dbReference type="GeneID" id="26628493"/>
<dbReference type="RefSeq" id="YP_009201270.1">
    <property type="nucleotide sequence ID" value="NC_028829.1"/>
</dbReference>
<evidence type="ECO:0000313" key="2">
    <source>
        <dbReference type="EMBL" id="AJT61008.1"/>
    </source>
</evidence>
<proteinExistence type="predicted"/>
<dbReference type="EMBL" id="KP671755">
    <property type="protein sequence ID" value="AJT61008.1"/>
    <property type="molecule type" value="Genomic_DNA"/>
</dbReference>
<dbReference type="OrthoDB" id="40863at10239"/>
<sequence>MFPSELAFNALILLLILSLIALFVYFITKMIDKSEAKRVKLRHKIIRQRARKRLPK</sequence>
<keyword evidence="1" id="KW-0812">Transmembrane</keyword>
<feature type="transmembrane region" description="Helical" evidence="1">
    <location>
        <begin position="6"/>
        <end position="28"/>
    </location>
</feature>
<accession>A0A0D4DBS9</accession>
<name>A0A0D4DBS9_9CAUD</name>
<keyword evidence="1" id="KW-1133">Transmembrane helix</keyword>
<dbReference type="Proteomes" id="UP000202888">
    <property type="component" value="Segment"/>
</dbReference>
<protein>
    <submittedName>
        <fullName evidence="2">Uncharacterized protein</fullName>
    </submittedName>
</protein>
<organism evidence="2 3">
    <name type="scientific">Vibrio phage ValKK3</name>
    <dbReference type="NCBI Taxonomy" id="1610855"/>
    <lineage>
        <taxon>Viruses</taxon>
        <taxon>Duplodnaviria</taxon>
        <taxon>Heunggongvirae</taxon>
        <taxon>Uroviricota</taxon>
        <taxon>Caudoviricetes</taxon>
        <taxon>Pantevenvirales</taxon>
        <taxon>Straboviridae</taxon>
        <taxon>Schizotequatrovirus</taxon>
        <taxon>Schizotequatrovirus valkk3</taxon>
    </lineage>
</organism>